<dbReference type="Pfam" id="PF14065">
    <property type="entry name" value="Pvc16_N"/>
    <property type="match status" value="1"/>
</dbReference>
<sequence length="240" mass="25604">MRPPSLLLRCCREECPACGVTSPSPGLTCGDGAVTAGAEHRCMAGFQALAAAGRSIKGLLNLRIGEELGSARRPSAVLVGSNDLDQVGKVGGVIQFPAVSVFCYRLSIDRETRAGWSAVASADGIPRLPLRMHMLISAWDDNVEFELEWLGLAVRILESEPTLTGPLLHPSGDWDPGDAIHVVPDELALDSISDAFQALTADFRLCLPYLARVIRVDGRREPVAGRVGTVGVRQGLAARR</sequence>
<dbReference type="EMBL" id="VCKX01000026">
    <property type="protein sequence ID" value="TMR36243.1"/>
    <property type="molecule type" value="Genomic_DNA"/>
</dbReference>
<accession>A0A5S4GTJ8</accession>
<dbReference type="InterPro" id="IPR025351">
    <property type="entry name" value="Pvc16_N"/>
</dbReference>
<gene>
    <name evidence="2" type="ORF">ETD85_11600</name>
</gene>
<protein>
    <submittedName>
        <fullName evidence="2">DUF4255 domain-containing protein</fullName>
    </submittedName>
</protein>
<dbReference type="AlphaFoldDB" id="A0A5S4GTJ8"/>
<organism evidence="2 3">
    <name type="scientific">Nonomuraea zeae</name>
    <dbReference type="NCBI Taxonomy" id="1642303"/>
    <lineage>
        <taxon>Bacteria</taxon>
        <taxon>Bacillati</taxon>
        <taxon>Actinomycetota</taxon>
        <taxon>Actinomycetes</taxon>
        <taxon>Streptosporangiales</taxon>
        <taxon>Streptosporangiaceae</taxon>
        <taxon>Nonomuraea</taxon>
    </lineage>
</organism>
<feature type="domain" description="Pvc16 N-terminal" evidence="1">
    <location>
        <begin position="56"/>
        <end position="227"/>
    </location>
</feature>
<dbReference type="Proteomes" id="UP000306628">
    <property type="component" value="Unassembled WGS sequence"/>
</dbReference>
<evidence type="ECO:0000313" key="2">
    <source>
        <dbReference type="EMBL" id="TMR36243.1"/>
    </source>
</evidence>
<comment type="caution">
    <text evidence="2">The sequence shown here is derived from an EMBL/GenBank/DDBJ whole genome shotgun (WGS) entry which is preliminary data.</text>
</comment>
<reference evidence="2 3" key="1">
    <citation type="submission" date="2019-05" db="EMBL/GenBank/DDBJ databases">
        <title>Draft genome sequence of Nonomuraea zeae DSM 100528.</title>
        <authorList>
            <person name="Saricaoglu S."/>
            <person name="Isik K."/>
        </authorList>
    </citation>
    <scope>NUCLEOTIDE SEQUENCE [LARGE SCALE GENOMIC DNA]</scope>
    <source>
        <strain evidence="2 3">DSM 100528</strain>
    </source>
</reference>
<dbReference type="OrthoDB" id="527247at2"/>
<proteinExistence type="predicted"/>
<evidence type="ECO:0000259" key="1">
    <source>
        <dbReference type="Pfam" id="PF14065"/>
    </source>
</evidence>
<evidence type="ECO:0000313" key="3">
    <source>
        <dbReference type="Proteomes" id="UP000306628"/>
    </source>
</evidence>
<keyword evidence="3" id="KW-1185">Reference proteome</keyword>
<name>A0A5S4GTJ8_9ACTN</name>